<keyword evidence="1 4" id="KW-0349">Heme</keyword>
<dbReference type="PANTHER" id="PTHR33546:SF1">
    <property type="entry name" value="LARGE, MULTIFUNCTIONAL SECRETED PROTEIN"/>
    <property type="match status" value="1"/>
</dbReference>
<keyword evidence="5" id="KW-0732">Signal</keyword>
<dbReference type="GO" id="GO:0016787">
    <property type="term" value="F:hydrolase activity"/>
    <property type="evidence" value="ECO:0007669"/>
    <property type="project" value="InterPro"/>
</dbReference>
<evidence type="ECO:0000313" key="7">
    <source>
        <dbReference type="EMBL" id="EDY21151.1"/>
    </source>
</evidence>
<dbReference type="InterPro" id="IPR009056">
    <property type="entry name" value="Cyt_c-like_dom"/>
</dbReference>
<dbReference type="InterPro" id="IPR013427">
    <property type="entry name" value="Haem-bd_dom_put"/>
</dbReference>
<dbReference type="GO" id="GO:0020037">
    <property type="term" value="F:heme binding"/>
    <property type="evidence" value="ECO:0007669"/>
    <property type="project" value="InterPro"/>
</dbReference>
<dbReference type="EMBL" id="ABVL01000003">
    <property type="protein sequence ID" value="EDY21151.1"/>
    <property type="molecule type" value="Genomic_DNA"/>
</dbReference>
<dbReference type="Pfam" id="PF06439">
    <property type="entry name" value="3keto-disac_hyd"/>
    <property type="match status" value="1"/>
</dbReference>
<dbReference type="Gene3D" id="1.10.760.10">
    <property type="entry name" value="Cytochrome c-like domain"/>
    <property type="match status" value="1"/>
</dbReference>
<dbReference type="eggNOG" id="COG1413">
    <property type="taxonomic scope" value="Bacteria"/>
</dbReference>
<dbReference type="Gene3D" id="1.25.10.10">
    <property type="entry name" value="Leucine-rich Repeat Variant"/>
    <property type="match status" value="1"/>
</dbReference>
<dbReference type="AlphaFoldDB" id="B4CY03"/>
<gene>
    <name evidence="7" type="ORF">CfE428DRAFT_1444</name>
</gene>
<dbReference type="GO" id="GO:0046872">
    <property type="term" value="F:metal ion binding"/>
    <property type="evidence" value="ECO:0007669"/>
    <property type="project" value="UniProtKB-KW"/>
</dbReference>
<comment type="caution">
    <text evidence="7">The sequence shown here is derived from an EMBL/GenBank/DDBJ whole genome shotgun (WGS) entry which is preliminary data.</text>
</comment>
<dbReference type="SUPFAM" id="SSF48371">
    <property type="entry name" value="ARM repeat"/>
    <property type="match status" value="1"/>
</dbReference>
<dbReference type="STRING" id="497964.CfE428DRAFT_1444"/>
<keyword evidence="3 4" id="KW-0408">Iron</keyword>
<evidence type="ECO:0000256" key="3">
    <source>
        <dbReference type="ARBA" id="ARBA00023004"/>
    </source>
</evidence>
<dbReference type="InterPro" id="IPR036909">
    <property type="entry name" value="Cyt_c-like_dom_sf"/>
</dbReference>
<feature type="signal peptide" evidence="5">
    <location>
        <begin position="1"/>
        <end position="24"/>
    </location>
</feature>
<evidence type="ECO:0000256" key="5">
    <source>
        <dbReference type="SAM" id="SignalP"/>
    </source>
</evidence>
<dbReference type="InterPro" id="IPR011989">
    <property type="entry name" value="ARM-like"/>
</dbReference>
<evidence type="ECO:0000256" key="4">
    <source>
        <dbReference type="PROSITE-ProRule" id="PRU00433"/>
    </source>
</evidence>
<dbReference type="GO" id="GO:0009055">
    <property type="term" value="F:electron transfer activity"/>
    <property type="evidence" value="ECO:0007669"/>
    <property type="project" value="InterPro"/>
</dbReference>
<dbReference type="PANTHER" id="PTHR33546">
    <property type="entry name" value="LARGE, MULTIFUNCTIONAL SECRETED PROTEIN-RELATED"/>
    <property type="match status" value="1"/>
</dbReference>
<dbReference type="Gene3D" id="2.60.120.560">
    <property type="entry name" value="Exo-inulinase, domain 1"/>
    <property type="match status" value="1"/>
</dbReference>
<feature type="chain" id="PRO_5002800275" evidence="5">
    <location>
        <begin position="25"/>
        <end position="577"/>
    </location>
</feature>
<evidence type="ECO:0000256" key="2">
    <source>
        <dbReference type="ARBA" id="ARBA00022723"/>
    </source>
</evidence>
<sequence length="577" mass="62377" precursor="true">MRISRKIVSAALIALGMWVSPLQAQEAAPKALDVLLQTLSHIDNPDTQANILRGMNASLKGKHGLAAPASWDALYEKLKTSPNEEVRHEARALAVTFGGSAAMAEMRKILADDKADPKTREAALESLLAAKDPETLPLLLTLAKSAGPLRAPALRGLAIYEDAQITDVLLGVYQKLDTAEKRDALNTLLARPASARAFLAAIDAKTLARTEITAPAARQLQDLHDSQVDQWLTKNWGAVRTSPADKQAQIAHLKEFVTTGSVSRADVNRGRAIFTQTCAICHTLFGFGAKIGPELPGSFEDINYLLLNIVDPDAIIGKDYQQVLVHTKDGQTLSGIIASDDSSAVTLKSLAGVLTVQRADITSMEVSPHSLMPEGLITSMDEESVRDLFLYLRQRGQVPMLATTVNAADFFNGSDLSWWHVKSGDWKVENGELVGRANEGKTAILASDMLADHFTLTAQIKVSGEEPAAELAFHGLRETPPFKGVSLSFGGATPPNIWRYDLGEKPVDVPGTVALPPNQWTTCRIVSNGRDVAVTLGNQPAFHLIDTPAGRNAFAFYLRGKNAELRVKDVKLEIPEK</sequence>
<keyword evidence="8" id="KW-1185">Reference proteome</keyword>
<feature type="domain" description="Cytochrome c" evidence="6">
    <location>
        <begin position="265"/>
        <end position="396"/>
    </location>
</feature>
<dbReference type="NCBIfam" id="TIGR02603">
    <property type="entry name" value="CxxCH_TIGR02603"/>
    <property type="match status" value="1"/>
</dbReference>
<dbReference type="InterPro" id="IPR010496">
    <property type="entry name" value="AL/BT2_dom"/>
</dbReference>
<evidence type="ECO:0000259" key="6">
    <source>
        <dbReference type="PROSITE" id="PS51007"/>
    </source>
</evidence>
<reference evidence="7 8" key="1">
    <citation type="journal article" date="2011" name="J. Bacteriol.">
        <title>Genome sequence of Chthoniobacter flavus Ellin428, an aerobic heterotrophic soil bacterium.</title>
        <authorList>
            <person name="Kant R."/>
            <person name="van Passel M.W."/>
            <person name="Palva A."/>
            <person name="Lucas S."/>
            <person name="Lapidus A."/>
            <person name="Glavina Del Rio T."/>
            <person name="Dalin E."/>
            <person name="Tice H."/>
            <person name="Bruce D."/>
            <person name="Goodwin L."/>
            <person name="Pitluck S."/>
            <person name="Larimer F.W."/>
            <person name="Land M.L."/>
            <person name="Hauser L."/>
            <person name="Sangwan P."/>
            <person name="de Vos W.M."/>
            <person name="Janssen P.H."/>
            <person name="Smidt H."/>
        </authorList>
    </citation>
    <scope>NUCLEOTIDE SEQUENCE [LARGE SCALE GENOMIC DNA]</scope>
    <source>
        <strain evidence="7 8">Ellin428</strain>
    </source>
</reference>
<dbReference type="SUPFAM" id="SSF46626">
    <property type="entry name" value="Cytochrome c"/>
    <property type="match status" value="1"/>
</dbReference>
<accession>B4CY03</accession>
<organism evidence="7 8">
    <name type="scientific">Chthoniobacter flavus Ellin428</name>
    <dbReference type="NCBI Taxonomy" id="497964"/>
    <lineage>
        <taxon>Bacteria</taxon>
        <taxon>Pseudomonadati</taxon>
        <taxon>Verrucomicrobiota</taxon>
        <taxon>Spartobacteria</taxon>
        <taxon>Chthoniobacterales</taxon>
        <taxon>Chthoniobacteraceae</taxon>
        <taxon>Chthoniobacter</taxon>
    </lineage>
</organism>
<proteinExistence type="predicted"/>
<dbReference type="Pfam" id="PF13646">
    <property type="entry name" value="HEAT_2"/>
    <property type="match status" value="1"/>
</dbReference>
<name>B4CY03_9BACT</name>
<keyword evidence="2 4" id="KW-0479">Metal-binding</keyword>
<evidence type="ECO:0000313" key="8">
    <source>
        <dbReference type="Proteomes" id="UP000005824"/>
    </source>
</evidence>
<dbReference type="InParanoid" id="B4CY03"/>
<evidence type="ECO:0000256" key="1">
    <source>
        <dbReference type="ARBA" id="ARBA00022617"/>
    </source>
</evidence>
<dbReference type="PROSITE" id="PS51007">
    <property type="entry name" value="CYTC"/>
    <property type="match status" value="1"/>
</dbReference>
<dbReference type="Proteomes" id="UP000005824">
    <property type="component" value="Unassembled WGS sequence"/>
</dbReference>
<dbReference type="InterPro" id="IPR016024">
    <property type="entry name" value="ARM-type_fold"/>
</dbReference>
<protein>
    <submittedName>
        <fullName evidence="7">Heme-binding protein</fullName>
    </submittedName>
</protein>
<dbReference type="eggNOG" id="COG2010">
    <property type="taxonomic scope" value="Bacteria"/>
</dbReference>